<dbReference type="InterPro" id="IPR036259">
    <property type="entry name" value="MFS_trans_sf"/>
</dbReference>
<evidence type="ECO:0000256" key="1">
    <source>
        <dbReference type="ARBA" id="ARBA00004141"/>
    </source>
</evidence>
<keyword evidence="3 5" id="KW-1133">Transmembrane helix</keyword>
<evidence type="ECO:0000313" key="6">
    <source>
        <dbReference type="EMBL" id="JAR87325.1"/>
    </source>
</evidence>
<accession>A0A147BAC3</accession>
<evidence type="ECO:0000256" key="2">
    <source>
        <dbReference type="ARBA" id="ARBA00022692"/>
    </source>
</evidence>
<dbReference type="GO" id="GO:0022857">
    <property type="term" value="F:transmembrane transporter activity"/>
    <property type="evidence" value="ECO:0007669"/>
    <property type="project" value="TreeGrafter"/>
</dbReference>
<dbReference type="EMBL" id="GEIB01000625">
    <property type="protein sequence ID" value="JAR87325.1"/>
    <property type="molecule type" value="Transcribed_RNA"/>
</dbReference>
<comment type="subcellular location">
    <subcellularLocation>
        <location evidence="1">Membrane</location>
        <topology evidence="1">Multi-pass membrane protein</topology>
    </subcellularLocation>
</comment>
<evidence type="ECO:0000256" key="3">
    <source>
        <dbReference type="ARBA" id="ARBA00022989"/>
    </source>
</evidence>
<evidence type="ECO:0000256" key="4">
    <source>
        <dbReference type="ARBA" id="ARBA00023136"/>
    </source>
</evidence>
<dbReference type="EMBL" id="GEIB01001099">
    <property type="protein sequence ID" value="JAR86994.1"/>
    <property type="molecule type" value="Transcribed_RNA"/>
</dbReference>
<feature type="transmembrane region" description="Helical" evidence="5">
    <location>
        <begin position="5"/>
        <end position="26"/>
    </location>
</feature>
<protein>
    <submittedName>
        <fullName evidence="6">Proton coupled folate transporter like</fullName>
    </submittedName>
</protein>
<feature type="transmembrane region" description="Helical" evidence="5">
    <location>
        <begin position="32"/>
        <end position="52"/>
    </location>
</feature>
<proteinExistence type="predicted"/>
<reference evidence="6" key="1">
    <citation type="submission" date="2016-03" db="EMBL/GenBank/DDBJ databases">
        <title>Gut transcriptome analysis on engorged females of Ornithodoros mimon (Acari: Argasidae) and phylogenetic inferences of soft ticks.</title>
        <authorList>
            <person name="Landulfo G.A."/>
            <person name="Giovanni D."/>
            <person name="Carvalho E."/>
            <person name="Junqueira-de-Azevedo I."/>
            <person name="Patane J."/>
            <person name="Mendoca R."/>
            <person name="Barros-Battesti D."/>
        </authorList>
    </citation>
    <scope>NUCLEOTIDE SEQUENCE</scope>
    <source>
        <strain evidence="6">Females</strain>
        <tissue evidence="6">Gut</tissue>
    </source>
</reference>
<evidence type="ECO:0000256" key="5">
    <source>
        <dbReference type="SAM" id="Phobius"/>
    </source>
</evidence>
<dbReference type="SUPFAM" id="SSF103473">
    <property type="entry name" value="MFS general substrate transporter"/>
    <property type="match status" value="1"/>
</dbReference>
<keyword evidence="4 5" id="KW-0472">Membrane</keyword>
<dbReference type="AlphaFoldDB" id="A0A147BAC3"/>
<feature type="non-terminal residue" evidence="6">
    <location>
        <position position="1"/>
    </location>
</feature>
<dbReference type="GO" id="GO:0016020">
    <property type="term" value="C:membrane"/>
    <property type="evidence" value="ECO:0007669"/>
    <property type="project" value="UniProtKB-SubCell"/>
</dbReference>
<name>A0A147BAC3_9ACAR</name>
<sequence length="147" mass="16145">KISDLWMAATGVSFSVCQLIALGFAYKEWLYYVQYAIGIPSFVGHVGIRTHLSKLLAEDEVGRVFSLLASCEAILPIVGEVIFTKIFQASIDFFPGLVYITAAAICFCSFLLLVYCARISSHSYSPLRKENERSGDVQDASNCSVNA</sequence>
<dbReference type="PANTHER" id="PTHR23507">
    <property type="entry name" value="ZGC:174356"/>
    <property type="match status" value="1"/>
</dbReference>
<organism evidence="6">
    <name type="scientific">Alectorobius mimon</name>
    <dbReference type="NCBI Taxonomy" id="360319"/>
    <lineage>
        <taxon>Eukaryota</taxon>
        <taxon>Metazoa</taxon>
        <taxon>Ecdysozoa</taxon>
        <taxon>Arthropoda</taxon>
        <taxon>Chelicerata</taxon>
        <taxon>Arachnida</taxon>
        <taxon>Acari</taxon>
        <taxon>Parasitiformes</taxon>
        <taxon>Ixodida</taxon>
        <taxon>Ixodoidea</taxon>
        <taxon>Argasidae</taxon>
        <taxon>Ornithodorinae</taxon>
        <taxon>Alectorobius</taxon>
    </lineage>
</organism>
<feature type="transmembrane region" description="Helical" evidence="5">
    <location>
        <begin position="64"/>
        <end position="87"/>
    </location>
</feature>
<keyword evidence="2 5" id="KW-0812">Transmembrane</keyword>
<feature type="transmembrane region" description="Helical" evidence="5">
    <location>
        <begin position="93"/>
        <end position="117"/>
    </location>
</feature>
<dbReference type="PANTHER" id="PTHR23507:SF1">
    <property type="entry name" value="FI18259P1-RELATED"/>
    <property type="match status" value="1"/>
</dbReference>